<feature type="domain" description="CRAL-TRIO" evidence="1">
    <location>
        <begin position="111"/>
        <end position="225"/>
    </location>
</feature>
<gene>
    <name evidence="2" type="ORF">NLJ89_g6380</name>
</gene>
<dbReference type="Pfam" id="PF00650">
    <property type="entry name" value="CRAL_TRIO"/>
    <property type="match status" value="1"/>
</dbReference>
<dbReference type="InterPro" id="IPR052432">
    <property type="entry name" value="PITP/CRAL-TRIO"/>
</dbReference>
<reference evidence="2" key="1">
    <citation type="submission" date="2022-07" db="EMBL/GenBank/DDBJ databases">
        <title>Genome Sequence of Agrocybe chaxingu.</title>
        <authorList>
            <person name="Buettner E."/>
        </authorList>
    </citation>
    <scope>NUCLEOTIDE SEQUENCE</scope>
    <source>
        <strain evidence="2">MP-N11</strain>
    </source>
</reference>
<comment type="caution">
    <text evidence="2">The sequence shown here is derived from an EMBL/GenBank/DDBJ whole genome shotgun (WGS) entry which is preliminary data.</text>
</comment>
<dbReference type="OrthoDB" id="75724at2759"/>
<accession>A0A9W8MWG4</accession>
<protein>
    <recommendedName>
        <fullName evidence="1">CRAL-TRIO domain-containing protein</fullName>
    </recommendedName>
</protein>
<sequence>METFKRLQINRDALLDQYRANLDDVYDLQDTLITTILPSVTDELELEPDAQEWVKEWLSDTFFRISRRNKFTRSFSLEAVQKNLLWRLTNLWPVERQGETEPLSPIPNFYCLPAHIRDPLGRPILVLGVAPVDEDLSIQKDLIIRAFERLRMHLKRLYDDSGTNSRPVLQYTVLLDLSQLSLQSINIDLFTWTVREVIPRFPGMIAGLFMLNYSWSYSGLWSVFKYVCHLYMSAAKGADRVIHALRFAARIRRVITVSRRHRGPYMSWGSDAIAACTNFATFTN</sequence>
<evidence type="ECO:0000259" key="1">
    <source>
        <dbReference type="Pfam" id="PF00650"/>
    </source>
</evidence>
<dbReference type="InterPro" id="IPR001251">
    <property type="entry name" value="CRAL-TRIO_dom"/>
</dbReference>
<evidence type="ECO:0000313" key="2">
    <source>
        <dbReference type="EMBL" id="KAJ3507302.1"/>
    </source>
</evidence>
<dbReference type="SUPFAM" id="SSF52087">
    <property type="entry name" value="CRAL/TRIO domain"/>
    <property type="match status" value="1"/>
</dbReference>
<dbReference type="EMBL" id="JANKHO010000674">
    <property type="protein sequence ID" value="KAJ3507302.1"/>
    <property type="molecule type" value="Genomic_DNA"/>
</dbReference>
<evidence type="ECO:0000313" key="3">
    <source>
        <dbReference type="Proteomes" id="UP001148786"/>
    </source>
</evidence>
<name>A0A9W8MWG4_9AGAR</name>
<dbReference type="InterPro" id="IPR036865">
    <property type="entry name" value="CRAL-TRIO_dom_sf"/>
</dbReference>
<dbReference type="Gene3D" id="3.40.525.10">
    <property type="entry name" value="CRAL-TRIO lipid binding domain"/>
    <property type="match status" value="1"/>
</dbReference>
<dbReference type="PANTHER" id="PTHR46590:SF4">
    <property type="entry name" value="CRAL-TRIO DOMAIN-CONTAINING PROTEIN"/>
    <property type="match status" value="1"/>
</dbReference>
<dbReference type="AlphaFoldDB" id="A0A9W8MWG4"/>
<dbReference type="PANTHER" id="PTHR46590">
    <property type="entry name" value="PHOSPHATIDYLINOSITOL TRANSFER PROTEIN CSR1-RELATED"/>
    <property type="match status" value="1"/>
</dbReference>
<proteinExistence type="predicted"/>
<keyword evidence="3" id="KW-1185">Reference proteome</keyword>
<dbReference type="Proteomes" id="UP001148786">
    <property type="component" value="Unassembled WGS sequence"/>
</dbReference>
<organism evidence="2 3">
    <name type="scientific">Agrocybe chaxingu</name>
    <dbReference type="NCBI Taxonomy" id="84603"/>
    <lineage>
        <taxon>Eukaryota</taxon>
        <taxon>Fungi</taxon>
        <taxon>Dikarya</taxon>
        <taxon>Basidiomycota</taxon>
        <taxon>Agaricomycotina</taxon>
        <taxon>Agaricomycetes</taxon>
        <taxon>Agaricomycetidae</taxon>
        <taxon>Agaricales</taxon>
        <taxon>Agaricineae</taxon>
        <taxon>Strophariaceae</taxon>
        <taxon>Agrocybe</taxon>
    </lineage>
</organism>